<name>A0ABV0B8T6_9SPHN</name>
<reference evidence="1 2" key="1">
    <citation type="submission" date="2024-05" db="EMBL/GenBank/DDBJ databases">
        <title>Sphingomonas sp. HF-S3 16S ribosomal RNA gene Genome sequencing and assembly.</title>
        <authorList>
            <person name="Lee H."/>
        </authorList>
    </citation>
    <scope>NUCLEOTIDE SEQUENCE [LARGE SCALE GENOMIC DNA]</scope>
    <source>
        <strain evidence="1 2">HF-S3</strain>
    </source>
</reference>
<accession>A0ABV0B8T6</accession>
<dbReference type="Gene3D" id="3.40.1000.10">
    <property type="entry name" value="Mog1/PsbP, alpha/beta/alpha sandwich"/>
    <property type="match status" value="1"/>
</dbReference>
<dbReference type="Proteomes" id="UP001427805">
    <property type="component" value="Unassembled WGS sequence"/>
</dbReference>
<keyword evidence="2" id="KW-1185">Reference proteome</keyword>
<evidence type="ECO:0000313" key="1">
    <source>
        <dbReference type="EMBL" id="MEN3747980.1"/>
    </source>
</evidence>
<organism evidence="1 2">
    <name type="scientific">Sphingomonas rustica</name>
    <dbReference type="NCBI Taxonomy" id="3103142"/>
    <lineage>
        <taxon>Bacteria</taxon>
        <taxon>Pseudomonadati</taxon>
        <taxon>Pseudomonadota</taxon>
        <taxon>Alphaproteobacteria</taxon>
        <taxon>Sphingomonadales</taxon>
        <taxon>Sphingomonadaceae</taxon>
        <taxon>Sphingomonas</taxon>
    </lineage>
</organism>
<comment type="caution">
    <text evidence="1">The sequence shown here is derived from an EMBL/GenBank/DDBJ whole genome shotgun (WGS) entry which is preliminary data.</text>
</comment>
<dbReference type="SUPFAM" id="SSF55724">
    <property type="entry name" value="Mog1p/PsbP-like"/>
    <property type="match status" value="1"/>
</dbReference>
<dbReference type="EMBL" id="JBDIZK010000007">
    <property type="protein sequence ID" value="MEN3747980.1"/>
    <property type="molecule type" value="Genomic_DNA"/>
</dbReference>
<evidence type="ECO:0000313" key="2">
    <source>
        <dbReference type="Proteomes" id="UP001427805"/>
    </source>
</evidence>
<dbReference type="InterPro" id="IPR014894">
    <property type="entry name" value="DcrB/EagT6"/>
</dbReference>
<dbReference type="InterPro" id="IPR016123">
    <property type="entry name" value="Mog1/PsbP_a/b/a-sand"/>
</dbReference>
<dbReference type="Pfam" id="PF08786">
    <property type="entry name" value="DcrB"/>
    <property type="match status" value="1"/>
</dbReference>
<protein>
    <submittedName>
        <fullName evidence="1">DcrB-related protein</fullName>
    </submittedName>
</protein>
<gene>
    <name evidence="1" type="ORF">TPR58_12460</name>
</gene>
<proteinExistence type="predicted"/>
<dbReference type="RefSeq" id="WP_346246996.1">
    <property type="nucleotide sequence ID" value="NZ_JBDIZK010000007.1"/>
</dbReference>
<sequence length="139" mass="15460">MYRIAEGTLSLNSAWHDQSINVLLPQESQVQGSNLVISRDRLPLGMTFQDYVVQQRQNFGAQLADFEMLSDTTGAIGGREAQLMEMGWRTDGKPVHQIMAMVLHDQNRVLTFTGSIPGGPEDETRKALISAIMSFTFAE</sequence>